<name>A0A645GSV7_9ZZZZ</name>
<reference evidence="1" key="1">
    <citation type="submission" date="2019-08" db="EMBL/GenBank/DDBJ databases">
        <authorList>
            <person name="Kucharzyk K."/>
            <person name="Murdoch R.W."/>
            <person name="Higgins S."/>
            <person name="Loffler F."/>
        </authorList>
    </citation>
    <scope>NUCLEOTIDE SEQUENCE</scope>
</reference>
<evidence type="ECO:0000313" key="1">
    <source>
        <dbReference type="EMBL" id="MPN29928.1"/>
    </source>
</evidence>
<organism evidence="1">
    <name type="scientific">bioreactor metagenome</name>
    <dbReference type="NCBI Taxonomy" id="1076179"/>
    <lineage>
        <taxon>unclassified sequences</taxon>
        <taxon>metagenomes</taxon>
        <taxon>ecological metagenomes</taxon>
    </lineage>
</organism>
<comment type="caution">
    <text evidence="1">The sequence shown here is derived from an EMBL/GenBank/DDBJ whole genome shotgun (WGS) entry which is preliminary data.</text>
</comment>
<protein>
    <submittedName>
        <fullName evidence="1">Uncharacterized protein</fullName>
    </submittedName>
</protein>
<sequence length="214" mass="25331">MFHRAVAAQPAFTPAIEIAFFIFIYVDRHEAERNFPLSAPPSLLGKSGYLARKMRCVVCKNDAYFFSLYSQHRHRGIVAVLDSRSYLAHRQPHRRAQQKPYRHSVAERRDSHSRALFGDRMYCAEHTSLDSVYRFRAFHVKFINLTVEVVQLLRPQPRNLSPRHIFPRSHIYLAHILHESQRQISRSAYRACRRPCAEKRRRIRSVYFYSVEAF</sequence>
<dbReference type="AlphaFoldDB" id="A0A645GSV7"/>
<proteinExistence type="predicted"/>
<gene>
    <name evidence="1" type="ORF">SDC9_177385</name>
</gene>
<dbReference type="EMBL" id="VSSQ01080840">
    <property type="protein sequence ID" value="MPN29928.1"/>
    <property type="molecule type" value="Genomic_DNA"/>
</dbReference>
<accession>A0A645GSV7</accession>